<evidence type="ECO:0000313" key="2">
    <source>
        <dbReference type="Proteomes" id="UP000799640"/>
    </source>
</evidence>
<gene>
    <name evidence="1" type="ORF">EJ06DRAFT_253691</name>
</gene>
<accession>A0A6G1HJD5</accession>
<keyword evidence="2" id="KW-1185">Reference proteome</keyword>
<dbReference type="Proteomes" id="UP000799640">
    <property type="component" value="Unassembled WGS sequence"/>
</dbReference>
<proteinExistence type="predicted"/>
<dbReference type="AlphaFoldDB" id="A0A6G1HJD5"/>
<reference evidence="1" key="1">
    <citation type="journal article" date="2020" name="Stud. Mycol.">
        <title>101 Dothideomycetes genomes: a test case for predicting lifestyles and emergence of pathogens.</title>
        <authorList>
            <person name="Haridas S."/>
            <person name="Albert R."/>
            <person name="Binder M."/>
            <person name="Bloem J."/>
            <person name="Labutti K."/>
            <person name="Salamov A."/>
            <person name="Andreopoulos B."/>
            <person name="Baker S."/>
            <person name="Barry K."/>
            <person name="Bills G."/>
            <person name="Bluhm B."/>
            <person name="Cannon C."/>
            <person name="Castanera R."/>
            <person name="Culley D."/>
            <person name="Daum C."/>
            <person name="Ezra D."/>
            <person name="Gonzalez J."/>
            <person name="Henrissat B."/>
            <person name="Kuo A."/>
            <person name="Liang C."/>
            <person name="Lipzen A."/>
            <person name="Lutzoni F."/>
            <person name="Magnuson J."/>
            <person name="Mondo S."/>
            <person name="Nolan M."/>
            <person name="Ohm R."/>
            <person name="Pangilinan J."/>
            <person name="Park H.-J."/>
            <person name="Ramirez L."/>
            <person name="Alfaro M."/>
            <person name="Sun H."/>
            <person name="Tritt A."/>
            <person name="Yoshinaga Y."/>
            <person name="Zwiers L.-H."/>
            <person name="Turgeon B."/>
            <person name="Goodwin S."/>
            <person name="Spatafora J."/>
            <person name="Crous P."/>
            <person name="Grigoriev I."/>
        </authorList>
    </citation>
    <scope>NUCLEOTIDE SEQUENCE</scope>
    <source>
        <strain evidence="1">CBS 262.69</strain>
    </source>
</reference>
<evidence type="ECO:0000313" key="1">
    <source>
        <dbReference type="EMBL" id="KAF2396014.1"/>
    </source>
</evidence>
<sequence length="133" mass="14766">MNAPLDAATFSTGTRAFDYMKACLNSTGEPVDALWCHAQVDSGKDSVSLQGHQWAHCPLKESVAGEAVVLVSWFLADFPALPWNGRNERTPTMQVHAKEEVADWDSTTRYMTKNCWRSSHRLHGLNISANFGI</sequence>
<name>A0A6G1HJD5_9PEZI</name>
<dbReference type="EMBL" id="ML996709">
    <property type="protein sequence ID" value="KAF2396014.1"/>
    <property type="molecule type" value="Genomic_DNA"/>
</dbReference>
<organism evidence="1 2">
    <name type="scientific">Trichodelitschia bisporula</name>
    <dbReference type="NCBI Taxonomy" id="703511"/>
    <lineage>
        <taxon>Eukaryota</taxon>
        <taxon>Fungi</taxon>
        <taxon>Dikarya</taxon>
        <taxon>Ascomycota</taxon>
        <taxon>Pezizomycotina</taxon>
        <taxon>Dothideomycetes</taxon>
        <taxon>Dothideomycetes incertae sedis</taxon>
        <taxon>Phaeotrichales</taxon>
        <taxon>Phaeotrichaceae</taxon>
        <taxon>Trichodelitschia</taxon>
    </lineage>
</organism>
<protein>
    <submittedName>
        <fullName evidence="1">Uncharacterized protein</fullName>
    </submittedName>
</protein>